<sequence>MQSSFGKKAVLIVGDWSAPNARFHEPTRNKGLLRYLKKSGFPVYMVDEYHTSSCCPECFTIGLENFKEVPNPRPFKREKTPTVLCHGLLRCKNRSCLDNDRRRVINRDTAAVLNFRHILKSLREDGERPRRFERATKKRENIIAMVIYCRYQTSSTYKFIKYFKEKPLSDWEEEDFIRFYDGNNVSKTKRSGLQACFLYCLNCIILQDQDVPDDIKEILKMKRKDIRSSPINTPQTLYVGCKVSNSVNTGTQVTINTNQQSPAPAQTQASPPAQTQASPPAQTHESPPAQTQASPPAQTQTSSSQTQAVPRRKRSVKDANTNIENWNISSPSESSTWLINNIDVCQTFYSYQNSVKEKFVEMQGYLEIENSLYDLLALSGILFLQKDNQHQGLIKNHFSTEDLKMIYKAIKSEITSGKTIFNQNLYFSIKEAIDKFEEDEDELDFSINLLALCKTADQYEARAIKAIVYLFPELISVKNRTMDVFQN</sequence>
<reference evidence="2 3" key="1">
    <citation type="submission" date="2014-09" db="EMBL/GenBank/DDBJ databases">
        <authorList>
            <person name="Ellenberger Sabrina"/>
        </authorList>
    </citation>
    <scope>NUCLEOTIDE SEQUENCE [LARGE SCALE GENOMIC DNA]</scope>
    <source>
        <strain evidence="2 3">CBS 412.66</strain>
    </source>
</reference>
<feature type="compositionally biased region" description="Low complexity" evidence="1">
    <location>
        <begin position="259"/>
        <end position="308"/>
    </location>
</feature>
<feature type="region of interest" description="Disordered" evidence="1">
    <location>
        <begin position="256"/>
        <end position="327"/>
    </location>
</feature>
<evidence type="ECO:0000313" key="3">
    <source>
        <dbReference type="Proteomes" id="UP000054107"/>
    </source>
</evidence>
<evidence type="ECO:0000256" key="1">
    <source>
        <dbReference type="SAM" id="MobiDB-lite"/>
    </source>
</evidence>
<protein>
    <submittedName>
        <fullName evidence="2">Uncharacterized protein</fullName>
    </submittedName>
</protein>
<dbReference type="OrthoDB" id="5556225at2759"/>
<dbReference type="EMBL" id="LN734054">
    <property type="protein sequence ID" value="CEP19606.1"/>
    <property type="molecule type" value="Genomic_DNA"/>
</dbReference>
<accession>A0A0B7NLW7</accession>
<evidence type="ECO:0000313" key="2">
    <source>
        <dbReference type="EMBL" id="CEP19606.1"/>
    </source>
</evidence>
<proteinExistence type="predicted"/>
<dbReference type="AlphaFoldDB" id="A0A0B7NLW7"/>
<organism evidence="2 3">
    <name type="scientific">Parasitella parasitica</name>
    <dbReference type="NCBI Taxonomy" id="35722"/>
    <lineage>
        <taxon>Eukaryota</taxon>
        <taxon>Fungi</taxon>
        <taxon>Fungi incertae sedis</taxon>
        <taxon>Mucoromycota</taxon>
        <taxon>Mucoromycotina</taxon>
        <taxon>Mucoromycetes</taxon>
        <taxon>Mucorales</taxon>
        <taxon>Mucorineae</taxon>
        <taxon>Mucoraceae</taxon>
        <taxon>Parasitella</taxon>
    </lineage>
</organism>
<gene>
    <name evidence="2" type="primary">PARPA_13922.1 scaffold 47386</name>
</gene>
<feature type="compositionally biased region" description="Polar residues" evidence="1">
    <location>
        <begin position="318"/>
        <end position="327"/>
    </location>
</feature>
<keyword evidence="3" id="KW-1185">Reference proteome</keyword>
<name>A0A0B7NLW7_9FUNG</name>
<dbReference type="Proteomes" id="UP000054107">
    <property type="component" value="Unassembled WGS sequence"/>
</dbReference>